<sequence length="49" mass="5216">MERVYKTMRNIGALNIAVGIVVTVIGLAAGTVSIINGALLLKRKSEITF</sequence>
<protein>
    <recommendedName>
        <fullName evidence="4">Cytochrome C biosynthesis protein</fullName>
    </recommendedName>
</protein>
<name>D9RAC1_LACSW</name>
<accession>D9RAC1</accession>
<dbReference type="RefSeq" id="WP_013272290.1">
    <property type="nucleotide sequence ID" value="NC_014376.1"/>
</dbReference>
<dbReference type="EMBL" id="CP002109">
    <property type="protein sequence ID" value="ADL04199.1"/>
    <property type="molecule type" value="Genomic_DNA"/>
</dbReference>
<evidence type="ECO:0000313" key="2">
    <source>
        <dbReference type="EMBL" id="ADL04199.1"/>
    </source>
</evidence>
<proteinExistence type="predicted"/>
<dbReference type="KEGG" id="csh:Closa_1602"/>
<dbReference type="eggNOG" id="ENOG503252V">
    <property type="taxonomic scope" value="Bacteria"/>
</dbReference>
<dbReference type="AlphaFoldDB" id="D9RAC1"/>
<organism evidence="2 3">
    <name type="scientific">Lacrimispora saccharolytica (strain ATCC 35040 / DSM 2544 / NRCC 2533 / WM1)</name>
    <name type="common">Clostridium saccharolyticum</name>
    <dbReference type="NCBI Taxonomy" id="610130"/>
    <lineage>
        <taxon>Bacteria</taxon>
        <taxon>Bacillati</taxon>
        <taxon>Bacillota</taxon>
        <taxon>Clostridia</taxon>
        <taxon>Lachnospirales</taxon>
        <taxon>Lachnospiraceae</taxon>
        <taxon>Lacrimispora</taxon>
    </lineage>
</organism>
<reference evidence="2" key="1">
    <citation type="submission" date="2010-07" db="EMBL/GenBank/DDBJ databases">
        <title>Complete sequence of Clostridium saccharolyticum WM1.</title>
        <authorList>
            <consortium name="US DOE Joint Genome Institute"/>
            <person name="Lucas S."/>
            <person name="Copeland A."/>
            <person name="Lapidus A."/>
            <person name="Cheng J.-F."/>
            <person name="Bruce D."/>
            <person name="Goodwin L."/>
            <person name="Pitluck S."/>
            <person name="Chertkov O."/>
            <person name="Detter J.C."/>
            <person name="Han C."/>
            <person name="Tapia R."/>
            <person name="Land M."/>
            <person name="Hauser L."/>
            <person name="Chang Y.-J."/>
            <person name="Jeffries C."/>
            <person name="Kyrpides N."/>
            <person name="Ivanova N."/>
            <person name="Mikhailova N."/>
            <person name="Mouttaki H."/>
            <person name="Lin L."/>
            <person name="Zhou J."/>
            <person name="Hemme C.L."/>
            <person name="Woyke T."/>
        </authorList>
    </citation>
    <scope>NUCLEOTIDE SEQUENCE [LARGE SCALE GENOMIC DNA]</scope>
    <source>
        <strain evidence="2">WM1</strain>
    </source>
</reference>
<dbReference type="HOGENOM" id="CLU_201674_0_0_9"/>
<gene>
    <name evidence="2" type="ordered locus">Closa_1602</name>
</gene>
<keyword evidence="3" id="KW-1185">Reference proteome</keyword>
<keyword evidence="1" id="KW-0472">Membrane</keyword>
<evidence type="ECO:0008006" key="4">
    <source>
        <dbReference type="Google" id="ProtNLM"/>
    </source>
</evidence>
<keyword evidence="1" id="KW-1133">Transmembrane helix</keyword>
<dbReference type="Proteomes" id="UP000001662">
    <property type="component" value="Chromosome"/>
</dbReference>
<keyword evidence="1" id="KW-0812">Transmembrane</keyword>
<feature type="transmembrane region" description="Helical" evidence="1">
    <location>
        <begin position="12"/>
        <end position="35"/>
    </location>
</feature>
<dbReference type="STRING" id="610130.Closa_1602"/>
<dbReference type="PaxDb" id="610130-Closa_1602"/>
<evidence type="ECO:0000313" key="3">
    <source>
        <dbReference type="Proteomes" id="UP000001662"/>
    </source>
</evidence>
<evidence type="ECO:0000256" key="1">
    <source>
        <dbReference type="SAM" id="Phobius"/>
    </source>
</evidence>